<accession>A0A667X5T8</accession>
<dbReference type="Ensembl" id="ENSMMDT00005013587.1">
    <property type="protein sequence ID" value="ENSMMDP00005013210.1"/>
    <property type="gene ID" value="ENSMMDG00005006865.1"/>
</dbReference>
<evidence type="ECO:0000313" key="13">
    <source>
        <dbReference type="Ensembl" id="ENSMMDP00005013210.1"/>
    </source>
</evidence>
<feature type="coiled-coil region" evidence="9">
    <location>
        <begin position="632"/>
        <end position="659"/>
    </location>
</feature>
<feature type="domain" description="Conserved oligomeric Golgi complex subunit 2 N-terminal" evidence="11">
    <location>
        <begin position="10"/>
        <end position="83"/>
    </location>
</feature>
<proteinExistence type="inferred from homology"/>
<evidence type="ECO:0000256" key="9">
    <source>
        <dbReference type="SAM" id="Coils"/>
    </source>
</evidence>
<feature type="domain" description="COG complex component COG2 C-terminal" evidence="12">
    <location>
        <begin position="373"/>
        <end position="682"/>
    </location>
</feature>
<comment type="similarity">
    <text evidence="2">Belongs to the COG2 family.</text>
</comment>
<dbReference type="GO" id="GO:0000139">
    <property type="term" value="C:Golgi membrane"/>
    <property type="evidence" value="ECO:0007669"/>
    <property type="project" value="UniProtKB-SubCell"/>
</dbReference>
<dbReference type="Pfam" id="PF12022">
    <property type="entry name" value="COG2_C"/>
    <property type="match status" value="1"/>
</dbReference>
<dbReference type="PANTHER" id="PTHR12961">
    <property type="entry name" value="CONSERVED OLIGOMERIC GOLGI COMPLEX COMPONENT 2"/>
    <property type="match status" value="1"/>
</dbReference>
<dbReference type="InterPro" id="IPR024602">
    <property type="entry name" value="COG_su2_N"/>
</dbReference>
<dbReference type="GO" id="GO:0017119">
    <property type="term" value="C:Golgi transport complex"/>
    <property type="evidence" value="ECO:0007669"/>
    <property type="project" value="TreeGrafter"/>
</dbReference>
<keyword evidence="9" id="KW-0175">Coiled coil</keyword>
<reference evidence="13" key="3">
    <citation type="submission" date="2025-09" db="UniProtKB">
        <authorList>
            <consortium name="Ensembl"/>
        </authorList>
    </citation>
    <scope>IDENTIFICATION</scope>
</reference>
<keyword evidence="6" id="KW-0333">Golgi apparatus</keyword>
<gene>
    <name evidence="13" type="primary">COG2</name>
    <name evidence="13" type="synonym">cog2</name>
</gene>
<dbReference type="PANTHER" id="PTHR12961:SF0">
    <property type="entry name" value="CONSERVED OLIGOMERIC GOLGI COMPLEX SUBUNIT 2"/>
    <property type="match status" value="1"/>
</dbReference>
<name>A0A667X5T8_9TELE</name>
<evidence type="ECO:0000259" key="11">
    <source>
        <dbReference type="Pfam" id="PF06148"/>
    </source>
</evidence>
<dbReference type="GO" id="GO:0006891">
    <property type="term" value="P:intra-Golgi vesicle-mediated transport"/>
    <property type="evidence" value="ECO:0007669"/>
    <property type="project" value="TreeGrafter"/>
</dbReference>
<dbReference type="AlphaFoldDB" id="A0A667X5T8"/>
<dbReference type="Proteomes" id="UP000472263">
    <property type="component" value="Chromosome 15"/>
</dbReference>
<evidence type="ECO:0000256" key="5">
    <source>
        <dbReference type="ARBA" id="ARBA00022927"/>
    </source>
</evidence>
<protein>
    <recommendedName>
        <fullName evidence="3">Conserved oligomeric Golgi complex subunit 2</fullName>
    </recommendedName>
    <alternativeName>
        <fullName evidence="8">Component of oligomeric Golgi complex 2</fullName>
    </alternativeName>
</protein>
<evidence type="ECO:0000313" key="14">
    <source>
        <dbReference type="Proteomes" id="UP000472263"/>
    </source>
</evidence>
<reference evidence="13" key="1">
    <citation type="submission" date="2019-06" db="EMBL/GenBank/DDBJ databases">
        <authorList>
            <consortium name="Wellcome Sanger Institute Data Sharing"/>
        </authorList>
    </citation>
    <scope>NUCLEOTIDE SEQUENCE [LARGE SCALE GENOMIC DNA]</scope>
</reference>
<keyword evidence="5" id="KW-0653">Protein transport</keyword>
<evidence type="ECO:0000256" key="6">
    <source>
        <dbReference type="ARBA" id="ARBA00023034"/>
    </source>
</evidence>
<dbReference type="InterPro" id="IPR009316">
    <property type="entry name" value="COG2"/>
</dbReference>
<organism evidence="13 14">
    <name type="scientific">Myripristis murdjan</name>
    <name type="common">pinecone soldierfish</name>
    <dbReference type="NCBI Taxonomy" id="586833"/>
    <lineage>
        <taxon>Eukaryota</taxon>
        <taxon>Metazoa</taxon>
        <taxon>Chordata</taxon>
        <taxon>Craniata</taxon>
        <taxon>Vertebrata</taxon>
        <taxon>Euteleostomi</taxon>
        <taxon>Actinopterygii</taxon>
        <taxon>Neopterygii</taxon>
        <taxon>Teleostei</taxon>
        <taxon>Neoteleostei</taxon>
        <taxon>Acanthomorphata</taxon>
        <taxon>Holocentriformes</taxon>
        <taxon>Holocentridae</taxon>
        <taxon>Myripristis</taxon>
    </lineage>
</organism>
<dbReference type="GO" id="GO:0015031">
    <property type="term" value="P:protein transport"/>
    <property type="evidence" value="ECO:0007669"/>
    <property type="project" value="UniProtKB-KW"/>
</dbReference>
<feature type="region of interest" description="Disordered" evidence="10">
    <location>
        <begin position="462"/>
        <end position="499"/>
    </location>
</feature>
<feature type="compositionally biased region" description="Low complexity" evidence="10">
    <location>
        <begin position="474"/>
        <end position="485"/>
    </location>
</feature>
<dbReference type="GeneTree" id="ENSGT00390000012040"/>
<comment type="subcellular location">
    <subcellularLocation>
        <location evidence="1">Golgi apparatus membrane</location>
        <topology evidence="1">Peripheral membrane protein</topology>
    </subcellularLocation>
</comment>
<evidence type="ECO:0000256" key="2">
    <source>
        <dbReference type="ARBA" id="ARBA00007603"/>
    </source>
</evidence>
<keyword evidence="4" id="KW-0813">Transport</keyword>
<evidence type="ECO:0000256" key="10">
    <source>
        <dbReference type="SAM" id="MobiDB-lite"/>
    </source>
</evidence>
<reference evidence="13" key="2">
    <citation type="submission" date="2025-08" db="UniProtKB">
        <authorList>
            <consortium name="Ensembl"/>
        </authorList>
    </citation>
    <scope>IDENTIFICATION</scope>
</reference>
<evidence type="ECO:0000256" key="1">
    <source>
        <dbReference type="ARBA" id="ARBA00004395"/>
    </source>
</evidence>
<keyword evidence="7" id="KW-0472">Membrane</keyword>
<sequence>MNLPKGPDSLCFDKDVFMKDDFDVDQFVSECRKQVQLEEMREDLELYYKLLKTAMVELINKDYADFVNLSTNLVGMDKALNQLSVPLGQLREEVMSLRSCVSEVIQAIDNQLSKQDDLQKKKVCVLRLIQVVRSVEKIEKILHSQNSKESSSLEISSPLLAGQILERIATEFNQLQFHAVQSKGMPLLDKVRPRIAGITSMLQQSLEGLLIEGLQTSNVDMVRHCLRTYATIDKTRDAEALVGQVLVKPYMDQVIVEELVKSNPNGLQLMYSRLLEFVPHHCRLLREVTGGAVSSDKADIVPGYDFLVNSVWPEIIRGIEDRMAFLFNPGNPDIFYERYSVSMDFVRRFERQCSSQASVKRLRVHPSYTSFHNKWNLPVYFQLRCEIAGSLENAINDGLVAAPAGSAYHLQVSDVLWSCLVRCWSDKVYLSPLAHRFWKLTLQLYSRYAKFLNEVNYSGLIPPPEVTKEPTRPLPSSASSTSSRTSLDEAGSESGSPTSLSTKQLVYIAADIQKLQELTCVLVLSSLSDALADSKACLSGSVPTLNTRMTQHLTERCCRFLKSASEVPRLYRRTNKVGEVDLPVRASAYMDNALRPLHQLLTDSTGLVTPSTAQEWLRVTLSDCTQRYYETISEVLSSVRKMEESLKRLKQARKGAATTTTAAANGGPTDDSKIRLQLALDVEYLGEQIQKMGLQPGDISMFSTLMDLVQEARELAEQNQ</sequence>
<evidence type="ECO:0000256" key="8">
    <source>
        <dbReference type="ARBA" id="ARBA00031344"/>
    </source>
</evidence>
<dbReference type="Pfam" id="PF06148">
    <property type="entry name" value="COG2_N"/>
    <property type="match status" value="1"/>
</dbReference>
<keyword evidence="14" id="KW-1185">Reference proteome</keyword>
<evidence type="ECO:0000256" key="4">
    <source>
        <dbReference type="ARBA" id="ARBA00022448"/>
    </source>
</evidence>
<evidence type="ECO:0000259" key="12">
    <source>
        <dbReference type="Pfam" id="PF12022"/>
    </source>
</evidence>
<dbReference type="InterPro" id="IPR024603">
    <property type="entry name" value="COG_complex_COG2_C"/>
</dbReference>
<evidence type="ECO:0000256" key="7">
    <source>
        <dbReference type="ARBA" id="ARBA00023136"/>
    </source>
</evidence>
<evidence type="ECO:0000256" key="3">
    <source>
        <dbReference type="ARBA" id="ARBA00020977"/>
    </source>
</evidence>
<dbReference type="GO" id="GO:0007030">
    <property type="term" value="P:Golgi organization"/>
    <property type="evidence" value="ECO:0007669"/>
    <property type="project" value="InterPro"/>
</dbReference>